<dbReference type="InterPro" id="IPR045865">
    <property type="entry name" value="ACT-like_dom_sf"/>
</dbReference>
<dbReference type="InterPro" id="IPR023860">
    <property type="entry name" value="FeFe-hyd_TM1266"/>
</dbReference>
<dbReference type="NCBIfam" id="TIGR03959">
    <property type="entry name" value="hyd_TM1266"/>
    <property type="match status" value="1"/>
</dbReference>
<dbReference type="Proteomes" id="UP000018466">
    <property type="component" value="Unassembled WGS sequence"/>
</dbReference>
<proteinExistence type="predicted"/>
<evidence type="ECO:0000313" key="2">
    <source>
        <dbReference type="Proteomes" id="UP000018466"/>
    </source>
</evidence>
<gene>
    <name evidence="1" type="ORF">HMPREF9623_01856</name>
</gene>
<dbReference type="SUPFAM" id="SSF55021">
    <property type="entry name" value="ACT-like"/>
    <property type="match status" value="1"/>
</dbReference>
<accession>A0AA36Y3U0</accession>
<dbReference type="Gene3D" id="3.30.70.1150">
    <property type="entry name" value="ACT-like. Chain A, domain 2"/>
    <property type="match status" value="1"/>
</dbReference>
<keyword evidence="2" id="KW-1185">Reference proteome</keyword>
<dbReference type="GeneID" id="86941576"/>
<dbReference type="Pfam" id="PF21699">
    <property type="entry name" value="TM1266-like"/>
    <property type="match status" value="1"/>
</dbReference>
<reference evidence="1 2" key="1">
    <citation type="submission" date="2011-10" db="EMBL/GenBank/DDBJ databases">
        <title>The Genome Sequence of Lachnospiraceae bacterium ACC2.</title>
        <authorList>
            <consortium name="The Broad Institute Genome Sequencing Platform"/>
            <person name="Earl A."/>
            <person name="Ward D."/>
            <person name="Feldgarden M."/>
            <person name="Gevers D."/>
            <person name="Sizova M."/>
            <person name="Hazen A."/>
            <person name="Epstein S."/>
            <person name="Young S.K."/>
            <person name="Zeng Q."/>
            <person name="Gargeya S."/>
            <person name="Fitzgerald M."/>
            <person name="Haas B."/>
            <person name="Abouelleil A."/>
            <person name="Alvarado L."/>
            <person name="Arachchi H.M."/>
            <person name="Berlin A."/>
            <person name="Brown A."/>
            <person name="Chapman S.B."/>
            <person name="Chen Z."/>
            <person name="Dunbar C."/>
            <person name="Freedman E."/>
            <person name="Gearin G."/>
            <person name="Goldberg J."/>
            <person name="Griggs A."/>
            <person name="Gujja S."/>
            <person name="Heiman D."/>
            <person name="Howarth C."/>
            <person name="Larson L."/>
            <person name="Lui A."/>
            <person name="MacDonald P.J.P."/>
            <person name="Montmayeur A."/>
            <person name="Murphy C."/>
            <person name="Neiman D."/>
            <person name="Pearson M."/>
            <person name="Priest M."/>
            <person name="Roberts A."/>
            <person name="Saif S."/>
            <person name="Shea T."/>
            <person name="Shenoy N."/>
            <person name="Sisk P."/>
            <person name="Stolte C."/>
            <person name="Sykes S."/>
            <person name="Wortman J."/>
            <person name="Nusbaum C."/>
            <person name="Birren B."/>
        </authorList>
    </citation>
    <scope>NUCLEOTIDE SEQUENCE [LARGE SCALE GENOMIC DNA]</scope>
    <source>
        <strain evidence="1 2">ACC2</strain>
    </source>
</reference>
<evidence type="ECO:0000313" key="1">
    <source>
        <dbReference type="EMBL" id="EHO15945.1"/>
    </source>
</evidence>
<protein>
    <submittedName>
        <fullName evidence="1">Iron-only hydrogenase system regulator</fullName>
    </submittedName>
</protein>
<dbReference type="EMBL" id="AGEL01000014">
    <property type="protein sequence ID" value="EHO15945.1"/>
    <property type="molecule type" value="Genomic_DNA"/>
</dbReference>
<name>A0AA36Y3U0_9FIRM</name>
<dbReference type="AlphaFoldDB" id="A0AA36Y3U0"/>
<organism evidence="1 2">
    <name type="scientific">Stomatobaculum longum</name>
    <dbReference type="NCBI Taxonomy" id="796942"/>
    <lineage>
        <taxon>Bacteria</taxon>
        <taxon>Bacillati</taxon>
        <taxon>Bacillota</taxon>
        <taxon>Clostridia</taxon>
        <taxon>Lachnospirales</taxon>
        <taxon>Lachnospiraceae</taxon>
        <taxon>Stomatobaculum</taxon>
    </lineage>
</organism>
<dbReference type="InterPro" id="IPR027271">
    <property type="entry name" value="Acetolactate_synth/TF_NikR_C"/>
</dbReference>
<sequence length="82" mass="9014">MEETRIAVMSIIVEDRDSAEPLNQLLHSYGSYIIGRMGLPYEKKNISLMAIALDAPENTIAELAGKVGNLPHVSVKTAYAKR</sequence>
<comment type="caution">
    <text evidence="1">The sequence shown here is derived from an EMBL/GenBank/DDBJ whole genome shotgun (WGS) entry which is preliminary data.</text>
</comment>
<dbReference type="RefSeq" id="WP_009533674.1">
    <property type="nucleotide sequence ID" value="NZ_CAUVLT010000003.1"/>
</dbReference>